<evidence type="ECO:0000256" key="1">
    <source>
        <dbReference type="SAM" id="MobiDB-lite"/>
    </source>
</evidence>
<accession>A0AAV4M9Q2</accession>
<organism evidence="2 3">
    <name type="scientific">Caerostris darwini</name>
    <dbReference type="NCBI Taxonomy" id="1538125"/>
    <lineage>
        <taxon>Eukaryota</taxon>
        <taxon>Metazoa</taxon>
        <taxon>Ecdysozoa</taxon>
        <taxon>Arthropoda</taxon>
        <taxon>Chelicerata</taxon>
        <taxon>Arachnida</taxon>
        <taxon>Araneae</taxon>
        <taxon>Araneomorphae</taxon>
        <taxon>Entelegynae</taxon>
        <taxon>Araneoidea</taxon>
        <taxon>Araneidae</taxon>
        <taxon>Caerostris</taxon>
    </lineage>
</organism>
<gene>
    <name evidence="2" type="ORF">CDAR_8951</name>
</gene>
<proteinExistence type="predicted"/>
<feature type="region of interest" description="Disordered" evidence="1">
    <location>
        <begin position="1"/>
        <end position="39"/>
    </location>
</feature>
<keyword evidence="3" id="KW-1185">Reference proteome</keyword>
<comment type="caution">
    <text evidence="2">The sequence shown here is derived from an EMBL/GenBank/DDBJ whole genome shotgun (WGS) entry which is preliminary data.</text>
</comment>
<reference evidence="2 3" key="1">
    <citation type="submission" date="2021-06" db="EMBL/GenBank/DDBJ databases">
        <title>Caerostris darwini draft genome.</title>
        <authorList>
            <person name="Kono N."/>
            <person name="Arakawa K."/>
        </authorList>
    </citation>
    <scope>NUCLEOTIDE SEQUENCE [LARGE SCALE GENOMIC DNA]</scope>
</reference>
<sequence length="87" mass="10049">MTPNLKRFEAFSTQIRENIEKQQDKRKEYADQHRKPAPEFNFGDRLLDCAFHQQCDRRPTKTGQNVSSTFSAGSVQRCSRPNQSGAM</sequence>
<dbReference type="EMBL" id="BPLQ01000229">
    <property type="protein sequence ID" value="GIX69068.1"/>
    <property type="molecule type" value="Genomic_DNA"/>
</dbReference>
<feature type="region of interest" description="Disordered" evidence="1">
    <location>
        <begin position="58"/>
        <end position="87"/>
    </location>
</feature>
<feature type="compositionally biased region" description="Basic and acidic residues" evidence="1">
    <location>
        <begin position="17"/>
        <end position="37"/>
    </location>
</feature>
<dbReference type="Proteomes" id="UP001054837">
    <property type="component" value="Unassembled WGS sequence"/>
</dbReference>
<protein>
    <submittedName>
        <fullName evidence="2">Uncharacterized protein</fullName>
    </submittedName>
</protein>
<name>A0AAV4M9Q2_9ARAC</name>
<evidence type="ECO:0000313" key="3">
    <source>
        <dbReference type="Proteomes" id="UP001054837"/>
    </source>
</evidence>
<dbReference type="AlphaFoldDB" id="A0AAV4M9Q2"/>
<evidence type="ECO:0000313" key="2">
    <source>
        <dbReference type="EMBL" id="GIX69068.1"/>
    </source>
</evidence>
<feature type="compositionally biased region" description="Polar residues" evidence="1">
    <location>
        <begin position="61"/>
        <end position="87"/>
    </location>
</feature>